<feature type="transmembrane region" description="Helical" evidence="5">
    <location>
        <begin position="296"/>
        <end position="315"/>
    </location>
</feature>
<evidence type="ECO:0000256" key="4">
    <source>
        <dbReference type="ARBA" id="ARBA00023136"/>
    </source>
</evidence>
<dbReference type="InterPro" id="IPR044880">
    <property type="entry name" value="NCX_ion-bd_dom_sf"/>
</dbReference>
<name>A0A3D9N726_9FLAO</name>
<comment type="caution">
    <text evidence="7">The sequence shown here is derived from an EMBL/GenBank/DDBJ whole genome shotgun (WGS) entry which is preliminary data.</text>
</comment>
<proteinExistence type="predicted"/>
<dbReference type="AlphaFoldDB" id="A0A3D9N726"/>
<dbReference type="GO" id="GO:0005886">
    <property type="term" value="C:plasma membrane"/>
    <property type="evidence" value="ECO:0007669"/>
    <property type="project" value="TreeGrafter"/>
</dbReference>
<evidence type="ECO:0000313" key="8">
    <source>
        <dbReference type="Proteomes" id="UP000256919"/>
    </source>
</evidence>
<dbReference type="RefSeq" id="WP_115807612.1">
    <property type="nucleotide sequence ID" value="NZ_QREI01000001.1"/>
</dbReference>
<evidence type="ECO:0000259" key="6">
    <source>
        <dbReference type="Pfam" id="PF01699"/>
    </source>
</evidence>
<dbReference type="PANTHER" id="PTHR10846:SF8">
    <property type="entry name" value="INNER MEMBRANE PROTEIN YRBG"/>
    <property type="match status" value="1"/>
</dbReference>
<dbReference type="NCBIfam" id="TIGR00367">
    <property type="entry name" value="calcium/sodium antiporter"/>
    <property type="match status" value="1"/>
</dbReference>
<comment type="subcellular location">
    <subcellularLocation>
        <location evidence="1">Membrane</location>
        <topology evidence="1">Multi-pass membrane protein</topology>
    </subcellularLocation>
</comment>
<feature type="transmembrane region" description="Helical" evidence="5">
    <location>
        <begin position="272"/>
        <end position="289"/>
    </location>
</feature>
<reference evidence="7 8" key="1">
    <citation type="submission" date="2018-07" db="EMBL/GenBank/DDBJ databases">
        <title>Genomic Encyclopedia of Type Strains, Phase III (KMG-III): the genomes of soil and plant-associated and newly described type strains.</title>
        <authorList>
            <person name="Whitman W."/>
        </authorList>
    </citation>
    <scope>NUCLEOTIDE SEQUENCE [LARGE SCALE GENOMIC DNA]</scope>
    <source>
        <strain evidence="7 8">CECT 7948</strain>
    </source>
</reference>
<keyword evidence="3 5" id="KW-1133">Transmembrane helix</keyword>
<dbReference type="Pfam" id="PF01699">
    <property type="entry name" value="Na_Ca_ex"/>
    <property type="match status" value="2"/>
</dbReference>
<dbReference type="Gene3D" id="1.20.1420.30">
    <property type="entry name" value="NCX, central ion-binding region"/>
    <property type="match status" value="1"/>
</dbReference>
<feature type="transmembrane region" description="Helical" evidence="5">
    <location>
        <begin position="123"/>
        <end position="143"/>
    </location>
</feature>
<dbReference type="GO" id="GO:0006874">
    <property type="term" value="P:intracellular calcium ion homeostasis"/>
    <property type="evidence" value="ECO:0007669"/>
    <property type="project" value="TreeGrafter"/>
</dbReference>
<feature type="transmembrane region" description="Helical" evidence="5">
    <location>
        <begin position="76"/>
        <end position="94"/>
    </location>
</feature>
<organism evidence="7 8">
    <name type="scientific">Winogradskyella pacifica</name>
    <dbReference type="NCBI Taxonomy" id="664642"/>
    <lineage>
        <taxon>Bacteria</taxon>
        <taxon>Pseudomonadati</taxon>
        <taxon>Bacteroidota</taxon>
        <taxon>Flavobacteriia</taxon>
        <taxon>Flavobacteriales</taxon>
        <taxon>Flavobacteriaceae</taxon>
        <taxon>Winogradskyella</taxon>
    </lineage>
</organism>
<keyword evidence="2 5" id="KW-0812">Transmembrane</keyword>
<gene>
    <name evidence="7" type="ORF">DFQ09_10174</name>
</gene>
<dbReference type="InterPro" id="IPR004837">
    <property type="entry name" value="NaCa_Exmemb"/>
</dbReference>
<dbReference type="GO" id="GO:0008273">
    <property type="term" value="F:calcium, potassium:sodium antiporter activity"/>
    <property type="evidence" value="ECO:0007669"/>
    <property type="project" value="TreeGrafter"/>
</dbReference>
<keyword evidence="4 5" id="KW-0472">Membrane</keyword>
<evidence type="ECO:0000256" key="5">
    <source>
        <dbReference type="SAM" id="Phobius"/>
    </source>
</evidence>
<evidence type="ECO:0000256" key="1">
    <source>
        <dbReference type="ARBA" id="ARBA00004141"/>
    </source>
</evidence>
<feature type="domain" description="Sodium/calcium exchanger membrane region" evidence="6">
    <location>
        <begin position="170"/>
        <end position="315"/>
    </location>
</feature>
<dbReference type="PANTHER" id="PTHR10846">
    <property type="entry name" value="SODIUM/POTASSIUM/CALCIUM EXCHANGER"/>
    <property type="match status" value="1"/>
</dbReference>
<evidence type="ECO:0000256" key="3">
    <source>
        <dbReference type="ARBA" id="ARBA00022989"/>
    </source>
</evidence>
<dbReference type="Proteomes" id="UP000256919">
    <property type="component" value="Unassembled WGS sequence"/>
</dbReference>
<dbReference type="OrthoDB" id="9794225at2"/>
<dbReference type="GO" id="GO:0005262">
    <property type="term" value="F:calcium channel activity"/>
    <property type="evidence" value="ECO:0007669"/>
    <property type="project" value="TreeGrafter"/>
</dbReference>
<feature type="transmembrane region" description="Helical" evidence="5">
    <location>
        <begin position="203"/>
        <end position="227"/>
    </location>
</feature>
<evidence type="ECO:0000313" key="7">
    <source>
        <dbReference type="EMBL" id="REE27246.1"/>
    </source>
</evidence>
<feature type="transmembrane region" description="Helical" evidence="5">
    <location>
        <begin position="169"/>
        <end position="188"/>
    </location>
</feature>
<protein>
    <submittedName>
        <fullName evidence="7">Cation:H+ antiporter</fullName>
    </submittedName>
</protein>
<accession>A0A3D9N726</accession>
<dbReference type="InterPro" id="IPR004481">
    <property type="entry name" value="K/Na/Ca-exchanger"/>
</dbReference>
<feature type="transmembrane region" description="Helical" evidence="5">
    <location>
        <begin position="239"/>
        <end position="260"/>
    </location>
</feature>
<sequence length="316" mass="33732">MSVLMVIAGLALLVIGGDFLVKASVGLSFKLKLSKLVIGMTVVSFATSAPELLVSLQAALEGVSDIALGNVIGSNIANIGLVLGITAIISPLAVDRDFYKLNWPMMMLLSFVLYYFLKNDGVLTAIEGLLMMISLVVFLVILIRSSRKSTKANVEEVDDSLAVVSNFKIVMWLLIGAAGLYFGSLWLVDGAKELAVSIGISDYAISVTVIAIGTSVPELAASVIAALKKEKAISLGNLIGSNIFNIASVLGLTAMIKPIVVNPETPEILSTNIFWMIGFAAILIPFIIIPKRFEIGRFKGVLLLGSYLVFIYMALK</sequence>
<keyword evidence="8" id="KW-1185">Reference proteome</keyword>
<evidence type="ECO:0000256" key="2">
    <source>
        <dbReference type="ARBA" id="ARBA00022692"/>
    </source>
</evidence>
<feature type="domain" description="Sodium/calcium exchanger membrane region" evidence="6">
    <location>
        <begin position="2"/>
        <end position="143"/>
    </location>
</feature>
<dbReference type="EMBL" id="QREI01000001">
    <property type="protein sequence ID" value="REE27246.1"/>
    <property type="molecule type" value="Genomic_DNA"/>
</dbReference>